<dbReference type="Gene3D" id="1.10.10.10">
    <property type="entry name" value="Winged helix-like DNA-binding domain superfamily/Winged helix DNA-binding domain"/>
    <property type="match status" value="1"/>
</dbReference>
<comment type="caution">
    <text evidence="3">The sequence shown here is derived from an EMBL/GenBank/DDBJ whole genome shotgun (WGS) entry which is preliminary data.</text>
</comment>
<dbReference type="Gene3D" id="6.10.140.190">
    <property type="match status" value="1"/>
</dbReference>
<dbReference type="InterPro" id="IPR036388">
    <property type="entry name" value="WH-like_DNA-bd_sf"/>
</dbReference>
<dbReference type="AlphaFoldDB" id="A0A1U7IFK5"/>
<dbReference type="EMBL" id="MRCE01000020">
    <property type="protein sequence ID" value="OKH35729.1"/>
    <property type="molecule type" value="Genomic_DNA"/>
</dbReference>
<dbReference type="PANTHER" id="PTHR43252">
    <property type="entry name" value="TRANSCRIPTIONAL REGULATOR YQJI"/>
    <property type="match status" value="1"/>
</dbReference>
<dbReference type="InterPro" id="IPR005149">
    <property type="entry name" value="Tscrpt_reg_PadR_N"/>
</dbReference>
<dbReference type="SUPFAM" id="SSF46785">
    <property type="entry name" value="Winged helix' DNA-binding domain"/>
    <property type="match status" value="1"/>
</dbReference>
<proteinExistence type="predicted"/>
<evidence type="ECO:0000313" key="3">
    <source>
        <dbReference type="EMBL" id="OKH35729.1"/>
    </source>
</evidence>
<evidence type="ECO:0000259" key="2">
    <source>
        <dbReference type="Pfam" id="PF10400"/>
    </source>
</evidence>
<dbReference type="InterPro" id="IPR018309">
    <property type="entry name" value="Tscrpt_reg_PadR_C"/>
</dbReference>
<dbReference type="RefSeq" id="WP_073595216.1">
    <property type="nucleotide sequence ID" value="NZ_MRCE01000020.1"/>
</dbReference>
<dbReference type="Pfam" id="PF10400">
    <property type="entry name" value="Vir_act_alpha_C"/>
    <property type="match status" value="1"/>
</dbReference>
<organism evidence="3 4">
    <name type="scientific">[Phormidium ambiguum] IAM M-71</name>
    <dbReference type="NCBI Taxonomy" id="454136"/>
    <lineage>
        <taxon>Bacteria</taxon>
        <taxon>Bacillati</taxon>
        <taxon>Cyanobacteriota</taxon>
        <taxon>Cyanophyceae</taxon>
        <taxon>Oscillatoriophycideae</taxon>
        <taxon>Aerosakkonematales</taxon>
        <taxon>Aerosakkonemataceae</taxon>
        <taxon>Floridanema</taxon>
    </lineage>
</organism>
<dbReference type="STRING" id="454136.NIES2119_19740"/>
<evidence type="ECO:0000313" key="4">
    <source>
        <dbReference type="Proteomes" id="UP000185860"/>
    </source>
</evidence>
<dbReference type="InterPro" id="IPR036390">
    <property type="entry name" value="WH_DNA-bd_sf"/>
</dbReference>
<protein>
    <submittedName>
        <fullName evidence="3">PadR family transcriptional regulator</fullName>
    </submittedName>
</protein>
<dbReference type="Pfam" id="PF03551">
    <property type="entry name" value="PadR"/>
    <property type="match status" value="1"/>
</dbReference>
<reference evidence="3 4" key="1">
    <citation type="submission" date="2016-11" db="EMBL/GenBank/DDBJ databases">
        <title>Draft Genome Sequences of Nine Cyanobacterial Strains from Diverse Habitats.</title>
        <authorList>
            <person name="Zhu T."/>
            <person name="Hou S."/>
            <person name="Lu X."/>
            <person name="Hess W.R."/>
        </authorList>
    </citation>
    <scope>NUCLEOTIDE SEQUENCE [LARGE SCALE GENOMIC DNA]</scope>
    <source>
        <strain evidence="3 4">IAM M-71</strain>
    </source>
</reference>
<name>A0A1U7IFK5_9CYAN</name>
<sequence length="196" mass="22950">MSLAYVILGLIQQQERTGYDLKTECFDDCIAHIWQADQAQIYRTLDKLESQGWITCRVEIQHERPNRKVYQITEAGSKALNQWLRTHQPLPIWREPLLVQLYFAAQLPNEAIIPLLEQELEARCKKLLECEAHDLPALDHPEVSREQKMQRLVLELVKQREQTYLNWLHGAIRAMHTLRDCAKRSAKGDRNTTKPT</sequence>
<dbReference type="OrthoDB" id="9783723at2"/>
<evidence type="ECO:0000259" key="1">
    <source>
        <dbReference type="Pfam" id="PF03551"/>
    </source>
</evidence>
<feature type="domain" description="Transcription regulator PadR C-terminal" evidence="2">
    <location>
        <begin position="94"/>
        <end position="175"/>
    </location>
</feature>
<feature type="domain" description="Transcription regulator PadR N-terminal" evidence="1">
    <location>
        <begin position="7"/>
        <end position="81"/>
    </location>
</feature>
<dbReference type="PANTHER" id="PTHR43252:SF2">
    <property type="entry name" value="TRANSCRIPTION REGULATOR, PADR-LIKE FAMILY"/>
    <property type="match status" value="1"/>
</dbReference>
<dbReference type="Proteomes" id="UP000185860">
    <property type="component" value="Unassembled WGS sequence"/>
</dbReference>
<accession>A0A1U7IFK5</accession>
<gene>
    <name evidence="3" type="ORF">NIES2119_19740</name>
</gene>